<dbReference type="PANTHER" id="PTHR22984:SF25">
    <property type="entry name" value="PROTEIN KINASE DOMAIN-CONTAINING PROTEIN"/>
    <property type="match status" value="1"/>
</dbReference>
<dbReference type="SUPFAM" id="SSF56112">
    <property type="entry name" value="Protein kinase-like (PK-like)"/>
    <property type="match status" value="1"/>
</dbReference>
<feature type="non-terminal residue" evidence="12">
    <location>
        <position position="89"/>
    </location>
</feature>
<protein>
    <recommendedName>
        <fullName evidence="3">non-specific serine/threonine protein kinase</fullName>
        <ecNumber evidence="3">2.7.11.1</ecNumber>
    </recommendedName>
</protein>
<keyword evidence="7 12" id="KW-0418">Kinase</keyword>
<accession>A0A852NPA7</accession>
<evidence type="ECO:0000256" key="8">
    <source>
        <dbReference type="ARBA" id="ARBA00022840"/>
    </source>
</evidence>
<comment type="caution">
    <text evidence="12">The sequence shown here is derived from an EMBL/GenBank/DDBJ whole genome shotgun (WGS) entry which is preliminary data.</text>
</comment>
<comment type="catalytic activity">
    <reaction evidence="9">
        <text>L-threonyl-[protein] + ATP = O-phospho-L-threonyl-[protein] + ADP + H(+)</text>
        <dbReference type="Rhea" id="RHEA:46608"/>
        <dbReference type="Rhea" id="RHEA-COMP:11060"/>
        <dbReference type="Rhea" id="RHEA-COMP:11605"/>
        <dbReference type="ChEBI" id="CHEBI:15378"/>
        <dbReference type="ChEBI" id="CHEBI:30013"/>
        <dbReference type="ChEBI" id="CHEBI:30616"/>
        <dbReference type="ChEBI" id="CHEBI:61977"/>
        <dbReference type="ChEBI" id="CHEBI:456216"/>
        <dbReference type="EC" id="2.7.11.1"/>
    </reaction>
</comment>
<feature type="domain" description="Protein kinase" evidence="11">
    <location>
        <begin position="1"/>
        <end position="88"/>
    </location>
</feature>
<comment type="similarity">
    <text evidence="2">Belongs to the protein kinase superfamily. CAMK Ser/Thr protein kinase family. PIM subfamily.</text>
</comment>
<evidence type="ECO:0000256" key="5">
    <source>
        <dbReference type="ARBA" id="ARBA00022679"/>
    </source>
</evidence>
<evidence type="ECO:0000256" key="1">
    <source>
        <dbReference type="ARBA" id="ARBA00004340"/>
    </source>
</evidence>
<keyword evidence="8" id="KW-0067">ATP-binding</keyword>
<keyword evidence="13" id="KW-1185">Reference proteome</keyword>
<evidence type="ECO:0000256" key="4">
    <source>
        <dbReference type="ARBA" id="ARBA00022527"/>
    </source>
</evidence>
<comment type="catalytic activity">
    <reaction evidence="10">
        <text>L-seryl-[protein] + ATP = O-phospho-L-seryl-[protein] + ADP + H(+)</text>
        <dbReference type="Rhea" id="RHEA:17989"/>
        <dbReference type="Rhea" id="RHEA-COMP:9863"/>
        <dbReference type="Rhea" id="RHEA-COMP:11604"/>
        <dbReference type="ChEBI" id="CHEBI:15378"/>
        <dbReference type="ChEBI" id="CHEBI:29999"/>
        <dbReference type="ChEBI" id="CHEBI:30616"/>
        <dbReference type="ChEBI" id="CHEBI:83421"/>
        <dbReference type="ChEBI" id="CHEBI:456216"/>
        <dbReference type="EC" id="2.7.11.1"/>
    </reaction>
</comment>
<dbReference type="EMBL" id="WBMZ01008993">
    <property type="protein sequence ID" value="NXY20052.1"/>
    <property type="molecule type" value="Genomic_DNA"/>
</dbReference>
<dbReference type="Pfam" id="PF00069">
    <property type="entry name" value="Pkinase"/>
    <property type="match status" value="1"/>
</dbReference>
<gene>
    <name evidence="12" type="primary">Pim1_3</name>
    <name evidence="12" type="ORF">ATRCLA_R10170</name>
</gene>
<evidence type="ECO:0000259" key="11">
    <source>
        <dbReference type="PROSITE" id="PS50011"/>
    </source>
</evidence>
<dbReference type="InterPro" id="IPR051138">
    <property type="entry name" value="PIM_Ser/Thr_kinase"/>
</dbReference>
<dbReference type="OrthoDB" id="9331472at2759"/>
<keyword evidence="5" id="KW-0808">Transferase</keyword>
<dbReference type="PROSITE" id="PS50011">
    <property type="entry name" value="PROTEIN_KINASE_DOM"/>
    <property type="match status" value="1"/>
</dbReference>
<dbReference type="GO" id="GO:0005737">
    <property type="term" value="C:cytoplasm"/>
    <property type="evidence" value="ECO:0007669"/>
    <property type="project" value="TreeGrafter"/>
</dbReference>
<evidence type="ECO:0000256" key="3">
    <source>
        <dbReference type="ARBA" id="ARBA00012513"/>
    </source>
</evidence>
<dbReference type="GO" id="GO:0043657">
    <property type="term" value="C:host cell"/>
    <property type="evidence" value="ECO:0007669"/>
    <property type="project" value="UniProtKB-SubCell"/>
</dbReference>
<reference evidence="12" key="1">
    <citation type="submission" date="2020-02" db="EMBL/GenBank/DDBJ databases">
        <title>Bird 10,000 Genomes (B10K) Project - Family phase.</title>
        <authorList>
            <person name="Zhang G."/>
        </authorList>
    </citation>
    <scope>NUCLEOTIDE SEQUENCE</scope>
    <source>
        <strain evidence="12">B10K-DU-029-61</strain>
        <tissue evidence="12">Blood</tissue>
    </source>
</reference>
<dbReference type="GO" id="GO:0005524">
    <property type="term" value="F:ATP binding"/>
    <property type="evidence" value="ECO:0007669"/>
    <property type="project" value="UniProtKB-KW"/>
</dbReference>
<dbReference type="Gene3D" id="1.10.510.10">
    <property type="entry name" value="Transferase(Phosphotransferase) domain 1"/>
    <property type="match status" value="1"/>
</dbReference>
<evidence type="ECO:0000256" key="9">
    <source>
        <dbReference type="ARBA" id="ARBA00047899"/>
    </source>
</evidence>
<comment type="subcellular location">
    <subcellularLocation>
        <location evidence="1">Host cell</location>
    </subcellularLocation>
</comment>
<evidence type="ECO:0000256" key="7">
    <source>
        <dbReference type="ARBA" id="ARBA00022777"/>
    </source>
</evidence>
<keyword evidence="6" id="KW-0547">Nucleotide-binding</keyword>
<dbReference type="EC" id="2.7.11.1" evidence="3"/>
<evidence type="ECO:0000256" key="6">
    <source>
        <dbReference type="ARBA" id="ARBA00022741"/>
    </source>
</evidence>
<feature type="non-terminal residue" evidence="12">
    <location>
        <position position="1"/>
    </location>
</feature>
<organism evidence="12 13">
    <name type="scientific">Atrichornis clamosus</name>
    <dbReference type="NCBI Taxonomy" id="449594"/>
    <lineage>
        <taxon>Eukaryota</taxon>
        <taxon>Metazoa</taxon>
        <taxon>Chordata</taxon>
        <taxon>Craniata</taxon>
        <taxon>Vertebrata</taxon>
        <taxon>Euteleostomi</taxon>
        <taxon>Archelosauria</taxon>
        <taxon>Archosauria</taxon>
        <taxon>Dinosauria</taxon>
        <taxon>Saurischia</taxon>
        <taxon>Theropoda</taxon>
        <taxon>Coelurosauria</taxon>
        <taxon>Aves</taxon>
        <taxon>Neognathae</taxon>
        <taxon>Neoaves</taxon>
        <taxon>Telluraves</taxon>
        <taxon>Australaves</taxon>
        <taxon>Passeriformes</taxon>
        <taxon>Menuridae</taxon>
        <taxon>Atrichornis</taxon>
    </lineage>
</organism>
<evidence type="ECO:0000313" key="13">
    <source>
        <dbReference type="Proteomes" id="UP000658642"/>
    </source>
</evidence>
<sequence>GTLAYSPPEWTYLKRYHGEAATVWSLGIVFYQMVCRKHPFKKDGKIIWGRLVFPPRVSQECRDLIRSCLSIHSLDRPSLKDLFSSPWMQ</sequence>
<dbReference type="GO" id="GO:0004674">
    <property type="term" value="F:protein serine/threonine kinase activity"/>
    <property type="evidence" value="ECO:0007669"/>
    <property type="project" value="UniProtKB-KW"/>
</dbReference>
<name>A0A852NPA7_9PASS</name>
<keyword evidence="4" id="KW-0723">Serine/threonine-protein kinase</keyword>
<evidence type="ECO:0000313" key="12">
    <source>
        <dbReference type="EMBL" id="NXY20052.1"/>
    </source>
</evidence>
<dbReference type="PANTHER" id="PTHR22984">
    <property type="entry name" value="SERINE/THREONINE-PROTEIN KINASE PIM"/>
    <property type="match status" value="1"/>
</dbReference>
<evidence type="ECO:0000256" key="10">
    <source>
        <dbReference type="ARBA" id="ARBA00048679"/>
    </source>
</evidence>
<dbReference type="InterPro" id="IPR000719">
    <property type="entry name" value="Prot_kinase_dom"/>
</dbReference>
<dbReference type="InterPro" id="IPR011009">
    <property type="entry name" value="Kinase-like_dom_sf"/>
</dbReference>
<dbReference type="Proteomes" id="UP000658642">
    <property type="component" value="Unassembled WGS sequence"/>
</dbReference>
<dbReference type="AlphaFoldDB" id="A0A852NPA7"/>
<proteinExistence type="inferred from homology"/>
<evidence type="ECO:0000256" key="2">
    <source>
        <dbReference type="ARBA" id="ARBA00005505"/>
    </source>
</evidence>